<dbReference type="RefSeq" id="XP_025354427.1">
    <property type="nucleotide sequence ID" value="XM_025495863.1"/>
</dbReference>
<dbReference type="Pfam" id="PF23627">
    <property type="entry name" value="LisH_WDR26"/>
    <property type="match status" value="1"/>
</dbReference>
<accession>A0A316VF76</accession>
<feature type="repeat" description="WD" evidence="3">
    <location>
        <begin position="367"/>
        <end position="401"/>
    </location>
</feature>
<dbReference type="SMART" id="SM00320">
    <property type="entry name" value="WD40"/>
    <property type="match status" value="5"/>
</dbReference>
<dbReference type="PROSITE" id="PS50082">
    <property type="entry name" value="WD_REPEATS_2"/>
    <property type="match status" value="4"/>
</dbReference>
<feature type="repeat" description="WD" evidence="3">
    <location>
        <begin position="280"/>
        <end position="321"/>
    </location>
</feature>
<dbReference type="InterPro" id="IPR019775">
    <property type="entry name" value="WD40_repeat_CS"/>
</dbReference>
<feature type="non-terminal residue" evidence="4">
    <location>
        <position position="1"/>
    </location>
</feature>
<dbReference type="SUPFAM" id="SSF50978">
    <property type="entry name" value="WD40 repeat-like"/>
    <property type="match status" value="1"/>
</dbReference>
<evidence type="ECO:0000313" key="5">
    <source>
        <dbReference type="Proteomes" id="UP000245771"/>
    </source>
</evidence>
<dbReference type="PROSITE" id="PS00678">
    <property type="entry name" value="WD_REPEATS_1"/>
    <property type="match status" value="1"/>
</dbReference>
<dbReference type="PROSITE" id="PS50896">
    <property type="entry name" value="LISH"/>
    <property type="match status" value="1"/>
</dbReference>
<feature type="repeat" description="WD" evidence="3">
    <location>
        <begin position="606"/>
        <end position="640"/>
    </location>
</feature>
<dbReference type="AlphaFoldDB" id="A0A316VF76"/>
<dbReference type="InterPro" id="IPR015943">
    <property type="entry name" value="WD40/YVTN_repeat-like_dom_sf"/>
</dbReference>
<evidence type="ECO:0000256" key="3">
    <source>
        <dbReference type="PROSITE-ProRule" id="PRU00221"/>
    </source>
</evidence>
<dbReference type="PROSITE" id="PS50294">
    <property type="entry name" value="WD_REPEATS_REGION"/>
    <property type="match status" value="3"/>
</dbReference>
<dbReference type="InterPro" id="IPR051350">
    <property type="entry name" value="WD_repeat-ST_regulator"/>
</dbReference>
<evidence type="ECO:0000256" key="2">
    <source>
        <dbReference type="ARBA" id="ARBA00022737"/>
    </source>
</evidence>
<keyword evidence="1 3" id="KW-0853">WD repeat</keyword>
<dbReference type="GeneID" id="37017644"/>
<evidence type="ECO:0000256" key="1">
    <source>
        <dbReference type="ARBA" id="ARBA00022574"/>
    </source>
</evidence>
<dbReference type="STRING" id="1280837.A0A316VF76"/>
<dbReference type="FunCoup" id="A0A316VF76">
    <property type="interactions" value="253"/>
</dbReference>
<organism evidence="4 5">
    <name type="scientific">Meira miltonrushii</name>
    <dbReference type="NCBI Taxonomy" id="1280837"/>
    <lineage>
        <taxon>Eukaryota</taxon>
        <taxon>Fungi</taxon>
        <taxon>Dikarya</taxon>
        <taxon>Basidiomycota</taxon>
        <taxon>Ustilaginomycotina</taxon>
        <taxon>Exobasidiomycetes</taxon>
        <taxon>Exobasidiales</taxon>
        <taxon>Brachybasidiaceae</taxon>
        <taxon>Meira</taxon>
    </lineage>
</organism>
<keyword evidence="5" id="KW-1185">Reference proteome</keyword>
<sequence>SANGLGNGTNGVNGIDDDFASNTFTPLYEGSSLDRREFIRITVQSLRELGLESSAKSLELESGISLEHPSIIGFRSAILSGDWKNAERLLLDGLTYGASRMMARMGPSAPETSRNGALSMASSSSAVIDLALRDPHSRGIDWIKFLIYQQRYLELLESKQTRKALSVLRDRLAPLNHGSDTLHQLSSLVICGTPEELCERANWLGSGLASRRKLLEEIETAISPSVMIPSRRLPQLLEQAQQLQKSRDPFFNLPLDTRISLYVDHQSDRSVFPTRTAAVLTEHNDEVWHVSFSNDGTKLASVGMDHEVLVWSVGTAQSDFQVVNRLGPTTGHICHVSFSPDDAHLLATSDDGEVIVWNLHDGTKQEYKGHTYAVGTGAWMPDGQGFVTGGMDRKVCFWDIDLGLQRTWNTGQFRVQAIDVSPDGRYLVAVSHRYVPNNATGGVAHQTSTSTTSRIAAQFLGTAWFDYPSPAVHDEEWHMARSHDEHDLIDLGGGARTMTNERFQLHFYDIRRKEDVGSIYMMEEMTSVSFSDDSKYVLINQRPNDALIWDVQKQSLVHRFTGHRIHQHVIRSCFGGAENSFVISGSEDGSIYVYHRKTGKLLDRLRGHSKGSVNSVAWHPRQHNMFASCGDDGTIRIWRP</sequence>
<feature type="non-terminal residue" evidence="4">
    <location>
        <position position="640"/>
    </location>
</feature>
<dbReference type="CDD" id="cd00200">
    <property type="entry name" value="WD40"/>
    <property type="match status" value="1"/>
</dbReference>
<dbReference type="EMBL" id="KZ819604">
    <property type="protein sequence ID" value="PWN34125.1"/>
    <property type="molecule type" value="Genomic_DNA"/>
</dbReference>
<dbReference type="Pfam" id="PF00400">
    <property type="entry name" value="WD40"/>
    <property type="match status" value="5"/>
</dbReference>
<keyword evidence="2" id="KW-0677">Repeat</keyword>
<protein>
    <submittedName>
        <fullName evidence="4">WD40 repeat-like protein</fullName>
    </submittedName>
</protein>
<dbReference type="InterPro" id="IPR036322">
    <property type="entry name" value="WD40_repeat_dom_sf"/>
</dbReference>
<dbReference type="InParanoid" id="A0A316VF76"/>
<dbReference type="PANTHER" id="PTHR22838">
    <property type="entry name" value="WD REPEAT PROTEIN 26-RELATED"/>
    <property type="match status" value="1"/>
</dbReference>
<dbReference type="GO" id="GO:0034657">
    <property type="term" value="C:GID complex"/>
    <property type="evidence" value="ECO:0007669"/>
    <property type="project" value="TreeGrafter"/>
</dbReference>
<proteinExistence type="predicted"/>
<dbReference type="OrthoDB" id="972532at2759"/>
<dbReference type="InterPro" id="IPR006594">
    <property type="entry name" value="LisH"/>
</dbReference>
<name>A0A316VF76_9BASI</name>
<dbReference type="GO" id="GO:0043161">
    <property type="term" value="P:proteasome-mediated ubiquitin-dependent protein catabolic process"/>
    <property type="evidence" value="ECO:0007669"/>
    <property type="project" value="TreeGrafter"/>
</dbReference>
<dbReference type="InterPro" id="IPR001680">
    <property type="entry name" value="WD40_rpt"/>
</dbReference>
<reference evidence="4 5" key="1">
    <citation type="journal article" date="2018" name="Mol. Biol. Evol.">
        <title>Broad Genomic Sampling Reveals a Smut Pathogenic Ancestry of the Fungal Clade Ustilaginomycotina.</title>
        <authorList>
            <person name="Kijpornyongpan T."/>
            <person name="Mondo S.J."/>
            <person name="Barry K."/>
            <person name="Sandor L."/>
            <person name="Lee J."/>
            <person name="Lipzen A."/>
            <person name="Pangilinan J."/>
            <person name="LaButti K."/>
            <person name="Hainaut M."/>
            <person name="Henrissat B."/>
            <person name="Grigoriev I.V."/>
            <person name="Spatafora J.W."/>
            <person name="Aime M.C."/>
        </authorList>
    </citation>
    <scope>NUCLEOTIDE SEQUENCE [LARGE SCALE GENOMIC DNA]</scope>
    <source>
        <strain evidence="4 5">MCA 3882</strain>
    </source>
</reference>
<gene>
    <name evidence="4" type="ORF">FA14DRAFT_109091</name>
</gene>
<dbReference type="Gene3D" id="2.130.10.10">
    <property type="entry name" value="YVTN repeat-like/Quinoprotein amine dehydrogenase"/>
    <property type="match status" value="3"/>
</dbReference>
<dbReference type="Proteomes" id="UP000245771">
    <property type="component" value="Unassembled WGS sequence"/>
</dbReference>
<dbReference type="PANTHER" id="PTHR22838:SF0">
    <property type="entry name" value="WD REPEAT-CONTAINING PROTEIN 26"/>
    <property type="match status" value="1"/>
</dbReference>
<feature type="repeat" description="WD" evidence="3">
    <location>
        <begin position="326"/>
        <end position="367"/>
    </location>
</feature>
<evidence type="ECO:0000313" key="4">
    <source>
        <dbReference type="EMBL" id="PWN34125.1"/>
    </source>
</evidence>